<reference evidence="2 3" key="1">
    <citation type="submission" date="2017-08" db="EMBL/GenBank/DDBJ databases">
        <title>Complete genome sequence of Gluconacetobacter saccharivorans CV1 isolated from Fermented Vinegar.</title>
        <authorList>
            <person name="Kim S.-Y."/>
        </authorList>
    </citation>
    <scope>NUCLEOTIDE SEQUENCE [LARGE SCALE GENOMIC DNA]</scope>
    <source>
        <strain evidence="2 3">CV1</strain>
        <plasmid evidence="2 3">unnamed1</plasmid>
    </source>
</reference>
<accession>A0A347WFX0</accession>
<proteinExistence type="predicted"/>
<geneLocation type="plasmid" evidence="2 3">
    <name>unnamed1</name>
</geneLocation>
<dbReference type="KEGG" id="ksc:CD178_03019"/>
<dbReference type="Pfam" id="PF13586">
    <property type="entry name" value="DDE_Tnp_1_2"/>
    <property type="match status" value="1"/>
</dbReference>
<protein>
    <submittedName>
        <fullName evidence="2">Transposase DDE domain protein</fullName>
    </submittedName>
</protein>
<dbReference type="Proteomes" id="UP000264120">
    <property type="component" value="Plasmid unnamed1"/>
</dbReference>
<evidence type="ECO:0000313" key="3">
    <source>
        <dbReference type="Proteomes" id="UP000264120"/>
    </source>
</evidence>
<feature type="domain" description="Transposase DDE" evidence="1">
    <location>
        <begin position="14"/>
        <end position="95"/>
    </location>
</feature>
<name>A0A347WFX0_9PROT</name>
<dbReference type="EMBL" id="CP023037">
    <property type="protein sequence ID" value="AXY23763.1"/>
    <property type="molecule type" value="Genomic_DNA"/>
</dbReference>
<gene>
    <name evidence="2" type="ORF">CD178_03019</name>
</gene>
<dbReference type="InterPro" id="IPR025668">
    <property type="entry name" value="Tnp_DDE_dom"/>
</dbReference>
<sequence>MNCHPRIPYTPTYVVCDRGYASHKFREYLWGRGVHPVIPPGKNDPEVACPKWSYRHRHLVENLWARLKEWRAVATRYKKTAASFLSVILIAATADYIKT</sequence>
<organism evidence="2 3">
    <name type="scientific">Komagataeibacter saccharivorans</name>
    <dbReference type="NCBI Taxonomy" id="265959"/>
    <lineage>
        <taxon>Bacteria</taxon>
        <taxon>Pseudomonadati</taxon>
        <taxon>Pseudomonadota</taxon>
        <taxon>Alphaproteobacteria</taxon>
        <taxon>Acetobacterales</taxon>
        <taxon>Acetobacteraceae</taxon>
        <taxon>Komagataeibacter</taxon>
    </lineage>
</organism>
<evidence type="ECO:0000259" key="1">
    <source>
        <dbReference type="Pfam" id="PF13586"/>
    </source>
</evidence>
<dbReference type="AlphaFoldDB" id="A0A347WFX0"/>
<evidence type="ECO:0000313" key="2">
    <source>
        <dbReference type="EMBL" id="AXY23763.1"/>
    </source>
</evidence>
<keyword evidence="3" id="KW-1185">Reference proteome</keyword>
<keyword evidence="2" id="KW-0614">Plasmid</keyword>